<dbReference type="RefSeq" id="XP_015700495.1">
    <property type="nucleotide sequence ID" value="XM_015846060.1"/>
</dbReference>
<accession>C1H8C8</accession>
<keyword evidence="4" id="KW-1185">Reference proteome</keyword>
<dbReference type="SUPFAM" id="SSF53383">
    <property type="entry name" value="PLP-dependent transferases"/>
    <property type="match status" value="1"/>
</dbReference>
<dbReference type="InterPro" id="IPR015424">
    <property type="entry name" value="PyrdxlP-dep_Trfase"/>
</dbReference>
<dbReference type="Gene3D" id="3.90.1150.10">
    <property type="entry name" value="Aspartate Aminotransferase, domain 1"/>
    <property type="match status" value="1"/>
</dbReference>
<organism evidence="3 4">
    <name type="scientific">Paracoccidioides lutzii (strain ATCC MYA-826 / Pb01)</name>
    <name type="common">Paracoccidioides brasiliensis</name>
    <dbReference type="NCBI Taxonomy" id="502779"/>
    <lineage>
        <taxon>Eukaryota</taxon>
        <taxon>Fungi</taxon>
        <taxon>Dikarya</taxon>
        <taxon>Ascomycota</taxon>
        <taxon>Pezizomycotina</taxon>
        <taxon>Eurotiomycetes</taxon>
        <taxon>Eurotiomycetidae</taxon>
        <taxon>Onygenales</taxon>
        <taxon>Ajellomycetaceae</taxon>
        <taxon>Paracoccidioides</taxon>
    </lineage>
</organism>
<dbReference type="HOGENOM" id="CLU_1034782_0_0_1"/>
<dbReference type="GeneID" id="9094394"/>
<dbReference type="eggNOG" id="KOG1401">
    <property type="taxonomic scope" value="Eukaryota"/>
</dbReference>
<dbReference type="InterPro" id="IPR015422">
    <property type="entry name" value="PyrdxlP-dep_Trfase_small"/>
</dbReference>
<evidence type="ECO:0000313" key="4">
    <source>
        <dbReference type="Proteomes" id="UP000002059"/>
    </source>
</evidence>
<dbReference type="PANTHER" id="PTHR43713">
    <property type="entry name" value="GLUTAMATE-1-SEMIALDEHYDE 2,1-AMINOMUTASE"/>
    <property type="match status" value="1"/>
</dbReference>
<dbReference type="VEuPathDB" id="FungiDB:PAAG_06924"/>
<evidence type="ECO:0000313" key="3">
    <source>
        <dbReference type="EMBL" id="EEH36506.2"/>
    </source>
</evidence>
<dbReference type="Gene3D" id="3.40.640.10">
    <property type="entry name" value="Type I PLP-dependent aspartate aminotransferase-like (Major domain)"/>
    <property type="match status" value="1"/>
</dbReference>
<dbReference type="InterPro" id="IPR005814">
    <property type="entry name" value="Aminotrans_3"/>
</dbReference>
<comment type="cofactor">
    <cofactor evidence="1">
        <name>pyridoxal 5'-phosphate</name>
        <dbReference type="ChEBI" id="CHEBI:597326"/>
    </cofactor>
</comment>
<protein>
    <submittedName>
        <fullName evidence="3">Glutamate-1-semialdehyde 2,1-aminomutase</fullName>
    </submittedName>
</protein>
<dbReference type="PANTHER" id="PTHR43713:SF3">
    <property type="entry name" value="GLUTAMATE-1-SEMIALDEHYDE 2,1-AMINOMUTASE 1, CHLOROPLASTIC-RELATED"/>
    <property type="match status" value="1"/>
</dbReference>
<dbReference type="KEGG" id="pbl:PAAG_06924"/>
<dbReference type="InterPro" id="IPR015421">
    <property type="entry name" value="PyrdxlP-dep_Trfase_major"/>
</dbReference>
<name>C1H8C8_PARBA</name>
<evidence type="ECO:0000256" key="1">
    <source>
        <dbReference type="ARBA" id="ARBA00001933"/>
    </source>
</evidence>
<reference evidence="3 4" key="1">
    <citation type="journal article" date="2011" name="PLoS Genet.">
        <title>Comparative genomic analysis of human fungal pathogens causing paracoccidioidomycosis.</title>
        <authorList>
            <person name="Desjardins C.A."/>
            <person name="Champion M.D."/>
            <person name="Holder J.W."/>
            <person name="Muszewska A."/>
            <person name="Goldberg J."/>
            <person name="Bailao A.M."/>
            <person name="Brigido M.M."/>
            <person name="Ferreira M.E."/>
            <person name="Garcia A.M."/>
            <person name="Grynberg M."/>
            <person name="Gujja S."/>
            <person name="Heiman D.I."/>
            <person name="Henn M.R."/>
            <person name="Kodira C.D."/>
            <person name="Leon-Narvaez H."/>
            <person name="Longo L.V."/>
            <person name="Ma L.J."/>
            <person name="Malavazi I."/>
            <person name="Matsuo A.L."/>
            <person name="Morais F.V."/>
            <person name="Pereira M."/>
            <person name="Rodriguez-Brito S."/>
            <person name="Sakthikumar S."/>
            <person name="Salem-Izacc S.M."/>
            <person name="Sykes S.M."/>
            <person name="Teixeira M.M."/>
            <person name="Vallejo M.C."/>
            <person name="Walter M.E."/>
            <person name="Yandava C."/>
            <person name="Young S."/>
            <person name="Zeng Q."/>
            <person name="Zucker J."/>
            <person name="Felipe M.S."/>
            <person name="Goldman G.H."/>
            <person name="Haas B.J."/>
            <person name="McEwen J.G."/>
            <person name="Nino-Vega G."/>
            <person name="Puccia R."/>
            <person name="San-Blas G."/>
            <person name="Soares C.M."/>
            <person name="Birren B.W."/>
            <person name="Cuomo C.A."/>
        </authorList>
    </citation>
    <scope>NUCLEOTIDE SEQUENCE [LARGE SCALE GENOMIC DNA]</scope>
    <source>
        <strain evidence="4">ATCC MYA-826 / Pb01</strain>
    </source>
</reference>
<sequence>MDNPLNIPPLCGPHARYKSRNLQSQAAHQDALKDMPGGNTRSSIFSTPFPLTIASGKDGTVTSLEYSTRLLDHFNARIANAVSVAMACGSTFGGISVHKSAFAAGVCQRFGEAGVEMVRFANSGTEANMVAIATALAFVNGRDSGDGMSHRKNKSKILVFSNAYHGRVVTGGTTGPAATNLPHNFVVAPFNNVEETSAIVSALDPPRGNGYSRSSKGGLAAIIFEPMQGAGGCGAASKEFACCLRQLADEHSSLFIVDEVMTSRLGPAG</sequence>
<dbReference type="GO" id="GO:0030170">
    <property type="term" value="F:pyridoxal phosphate binding"/>
    <property type="evidence" value="ECO:0007669"/>
    <property type="project" value="InterPro"/>
</dbReference>
<dbReference type="AlphaFoldDB" id="C1H8C8"/>
<dbReference type="STRING" id="502779.C1H8C8"/>
<proteinExistence type="predicted"/>
<dbReference type="GO" id="GO:0008483">
    <property type="term" value="F:transaminase activity"/>
    <property type="evidence" value="ECO:0007669"/>
    <property type="project" value="InterPro"/>
</dbReference>
<gene>
    <name evidence="3" type="ORF">PAAG_06924</name>
</gene>
<keyword evidence="2" id="KW-0663">Pyridoxal phosphate</keyword>
<dbReference type="OrthoDB" id="425114at2759"/>
<dbReference type="Proteomes" id="UP000002059">
    <property type="component" value="Partially assembled WGS sequence"/>
</dbReference>
<evidence type="ECO:0000256" key="2">
    <source>
        <dbReference type="ARBA" id="ARBA00022898"/>
    </source>
</evidence>
<dbReference type="EMBL" id="KN294012">
    <property type="protein sequence ID" value="EEH36506.2"/>
    <property type="molecule type" value="Genomic_DNA"/>
</dbReference>
<dbReference type="Pfam" id="PF00202">
    <property type="entry name" value="Aminotran_3"/>
    <property type="match status" value="1"/>
</dbReference>